<accession>A0A1M5SQB8</accession>
<dbReference type="OrthoDB" id="195316at2"/>
<reference evidence="2 3" key="1">
    <citation type="submission" date="2016-11" db="EMBL/GenBank/DDBJ databases">
        <authorList>
            <person name="Jaros S."/>
            <person name="Januszkiewicz K."/>
            <person name="Wedrychowicz H."/>
        </authorList>
    </citation>
    <scope>NUCLEOTIDE SEQUENCE [LARGE SCALE GENOMIC DNA]</scope>
    <source>
        <strain evidence="2 3">CGMCC 1.10190</strain>
    </source>
</reference>
<gene>
    <name evidence="2" type="ORF">SAMN04488135_103147</name>
</gene>
<dbReference type="InterPro" id="IPR014469">
    <property type="entry name" value="DUF2271"/>
</dbReference>
<proteinExistence type="predicted"/>
<evidence type="ECO:0000313" key="3">
    <source>
        <dbReference type="Proteomes" id="UP000184226"/>
    </source>
</evidence>
<protein>
    <recommendedName>
        <fullName evidence="4">DUF2271 domain-containing protein</fullName>
    </recommendedName>
</protein>
<name>A0A1M5SQB8_9BURK</name>
<dbReference type="Pfam" id="PF10029">
    <property type="entry name" value="DUF2271"/>
    <property type="match status" value="1"/>
</dbReference>
<evidence type="ECO:0008006" key="4">
    <source>
        <dbReference type="Google" id="ProtNLM"/>
    </source>
</evidence>
<dbReference type="AlphaFoldDB" id="A0A1M5SQB8"/>
<evidence type="ECO:0000313" key="2">
    <source>
        <dbReference type="EMBL" id="SHH40712.1"/>
    </source>
</evidence>
<organism evidence="2 3">
    <name type="scientific">Pollutimonas bauzanensis</name>
    <dbReference type="NCBI Taxonomy" id="658167"/>
    <lineage>
        <taxon>Bacteria</taxon>
        <taxon>Pseudomonadati</taxon>
        <taxon>Pseudomonadota</taxon>
        <taxon>Betaproteobacteria</taxon>
        <taxon>Burkholderiales</taxon>
        <taxon>Alcaligenaceae</taxon>
        <taxon>Pollutimonas</taxon>
    </lineage>
</organism>
<keyword evidence="1" id="KW-0732">Signal</keyword>
<feature type="signal peptide" evidence="1">
    <location>
        <begin position="1"/>
        <end position="23"/>
    </location>
</feature>
<sequence>MKYLLKPAVALVLASLLGSRASAADMTIKVDIPRLDTAEYHRPYVAIWLEDAGKKDIRDIAVWYEHEKPQEEGKKWLKDLRQWWRLSGRNQEKPADGVSGATRAVGVQTVNLSGQSPALSGLEPGDYQVVVEAAREKGGRELLRLPLAWPPAQSLTINAQGQQELGPVSLTLTP</sequence>
<dbReference type="Proteomes" id="UP000184226">
    <property type="component" value="Unassembled WGS sequence"/>
</dbReference>
<feature type="chain" id="PRO_5012702934" description="DUF2271 domain-containing protein" evidence="1">
    <location>
        <begin position="24"/>
        <end position="174"/>
    </location>
</feature>
<dbReference type="STRING" id="658167.SAMN04488135_103147"/>
<evidence type="ECO:0000256" key="1">
    <source>
        <dbReference type="SAM" id="SignalP"/>
    </source>
</evidence>
<keyword evidence="3" id="KW-1185">Reference proteome</keyword>
<dbReference type="EMBL" id="FQXE01000003">
    <property type="protein sequence ID" value="SHH40712.1"/>
    <property type="molecule type" value="Genomic_DNA"/>
</dbReference>
<dbReference type="PIRSF" id="PIRSF014995">
    <property type="entry name" value="UCP014995"/>
    <property type="match status" value="1"/>
</dbReference>